<proteinExistence type="predicted"/>
<dbReference type="AlphaFoldDB" id="A0A0G1NNN6"/>
<protein>
    <submittedName>
        <fullName evidence="1">Uncharacterized protein</fullName>
    </submittedName>
</protein>
<dbReference type="EMBL" id="LCLU01000014">
    <property type="protein sequence ID" value="KKU22239.1"/>
    <property type="molecule type" value="Genomic_DNA"/>
</dbReference>
<evidence type="ECO:0000313" key="2">
    <source>
        <dbReference type="Proteomes" id="UP000034569"/>
    </source>
</evidence>
<accession>A0A0G1NNN6</accession>
<organism evidence="1 2">
    <name type="scientific">Candidatus Azambacteria bacterium GW2011_GWC1_46_13</name>
    <dbReference type="NCBI Taxonomy" id="1618619"/>
    <lineage>
        <taxon>Bacteria</taxon>
        <taxon>Candidatus Azamiibacteriota</taxon>
    </lineage>
</organism>
<sequence length="106" mass="12259">MVKKPKKSVKKTAKKTVKKLPLVNAEDQCRFWVCDDQILSNLKDLAGALGRMSDETYRYHANPEKNDFAKWVDEVLQDKILSAYLLKAESRQEAEKTVQDRLKVYA</sequence>
<gene>
    <name evidence="1" type="ORF">UX33_C0014G0007</name>
</gene>
<reference evidence="1 2" key="1">
    <citation type="journal article" date="2015" name="Nature">
        <title>rRNA introns, odd ribosomes, and small enigmatic genomes across a large radiation of phyla.</title>
        <authorList>
            <person name="Brown C.T."/>
            <person name="Hug L.A."/>
            <person name="Thomas B.C."/>
            <person name="Sharon I."/>
            <person name="Castelle C.J."/>
            <person name="Singh A."/>
            <person name="Wilkins M.J."/>
            <person name="Williams K.H."/>
            <person name="Banfield J.F."/>
        </authorList>
    </citation>
    <scope>NUCLEOTIDE SEQUENCE [LARGE SCALE GENOMIC DNA]</scope>
</reference>
<comment type="caution">
    <text evidence="1">The sequence shown here is derived from an EMBL/GenBank/DDBJ whole genome shotgun (WGS) entry which is preliminary data.</text>
</comment>
<name>A0A0G1NNN6_9BACT</name>
<dbReference type="Proteomes" id="UP000034569">
    <property type="component" value="Unassembled WGS sequence"/>
</dbReference>
<evidence type="ECO:0000313" key="1">
    <source>
        <dbReference type="EMBL" id="KKU22239.1"/>
    </source>
</evidence>